<sequence>MVVAGIAAGGGGWADMRSLSLQVITARCWRSPDFFWLLYDMAWRDSENSQAPIKNFPESRGVVLGILKGYVGLSGAIITQLYHAFYRNDTKVLILLIGWLPAAISFAFIRTIRVMKVTRQENELKVFYKFLYISRGLAGFLMIIIIVEKQLTFSQSEYGGSAAVVILFLFLPFAIVIQEEFKLWKIKQQSLSETSELTTITDKLNTEISSSSLPPESAGSTSSLRNNQVHRRKFLASPTCSGHQTEERTTYTSSPFQHRHVCSILCYNLRYWRDFKGRRQLGQIGTSLGLWIGDRLRQVQVSPPFDTHTHPPPLMCWSSPHRLQHQGCLAQWLAQWVPIYTMCWWPDVYKIKRQKRKWQLGGSKGVLVRIGHVTCDKLAQDMAMGGKVGLPLVQMEECRLLKRQVRIGHVTCDKLARTWLWEVVGFLLLKSHLILVSPQYTPS</sequence>
<dbReference type="Pfam" id="PF06813">
    <property type="entry name" value="Nodulin-like"/>
    <property type="match status" value="1"/>
</dbReference>
<evidence type="ECO:0000313" key="8">
    <source>
        <dbReference type="Proteomes" id="UP000288805"/>
    </source>
</evidence>
<dbReference type="PANTHER" id="PTHR21576:SF84">
    <property type="entry name" value="FAMILY PROTEIN, PUTATIVE, EXPRESSED-RELATED"/>
    <property type="match status" value="1"/>
</dbReference>
<evidence type="ECO:0000256" key="4">
    <source>
        <dbReference type="ARBA" id="ARBA00023136"/>
    </source>
</evidence>
<evidence type="ECO:0000256" key="2">
    <source>
        <dbReference type="ARBA" id="ARBA00022692"/>
    </source>
</evidence>
<dbReference type="PANTHER" id="PTHR21576">
    <property type="entry name" value="UNCHARACTERIZED NODULIN-LIKE PROTEIN"/>
    <property type="match status" value="1"/>
</dbReference>
<proteinExistence type="predicted"/>
<feature type="transmembrane region" description="Helical" evidence="5">
    <location>
        <begin position="92"/>
        <end position="109"/>
    </location>
</feature>
<name>A0A438FRI1_VITVI</name>
<evidence type="ECO:0000256" key="5">
    <source>
        <dbReference type="SAM" id="Phobius"/>
    </source>
</evidence>
<evidence type="ECO:0000313" key="7">
    <source>
        <dbReference type="EMBL" id="RVW62564.1"/>
    </source>
</evidence>
<feature type="transmembrane region" description="Helical" evidence="5">
    <location>
        <begin position="130"/>
        <end position="147"/>
    </location>
</feature>
<reference evidence="7 8" key="1">
    <citation type="journal article" date="2018" name="PLoS Genet.">
        <title>Population sequencing reveals clonal diversity and ancestral inbreeding in the grapevine cultivar Chardonnay.</title>
        <authorList>
            <person name="Roach M.J."/>
            <person name="Johnson D.L."/>
            <person name="Bohlmann J."/>
            <person name="van Vuuren H.J."/>
            <person name="Jones S.J."/>
            <person name="Pretorius I.S."/>
            <person name="Schmidt S.A."/>
            <person name="Borneman A.R."/>
        </authorList>
    </citation>
    <scope>NUCLEOTIDE SEQUENCE [LARGE SCALE GENOMIC DNA]</scope>
    <source>
        <strain evidence="8">cv. Chardonnay</strain>
        <tissue evidence="7">Leaf</tissue>
    </source>
</reference>
<evidence type="ECO:0000259" key="6">
    <source>
        <dbReference type="Pfam" id="PF06813"/>
    </source>
</evidence>
<comment type="caution">
    <text evidence="7">The sequence shown here is derived from an EMBL/GenBank/DDBJ whole genome shotgun (WGS) entry which is preliminary data.</text>
</comment>
<dbReference type="InterPro" id="IPR010658">
    <property type="entry name" value="Nodulin-like"/>
</dbReference>
<feature type="domain" description="Nodulin-like" evidence="6">
    <location>
        <begin position="53"/>
        <end position="177"/>
    </location>
</feature>
<organism evidence="7 8">
    <name type="scientific">Vitis vinifera</name>
    <name type="common">Grape</name>
    <dbReference type="NCBI Taxonomy" id="29760"/>
    <lineage>
        <taxon>Eukaryota</taxon>
        <taxon>Viridiplantae</taxon>
        <taxon>Streptophyta</taxon>
        <taxon>Embryophyta</taxon>
        <taxon>Tracheophyta</taxon>
        <taxon>Spermatophyta</taxon>
        <taxon>Magnoliopsida</taxon>
        <taxon>eudicotyledons</taxon>
        <taxon>Gunneridae</taxon>
        <taxon>Pentapetalae</taxon>
        <taxon>rosids</taxon>
        <taxon>Vitales</taxon>
        <taxon>Vitaceae</taxon>
        <taxon>Viteae</taxon>
        <taxon>Vitis</taxon>
    </lineage>
</organism>
<dbReference type="Proteomes" id="UP000288805">
    <property type="component" value="Unassembled WGS sequence"/>
</dbReference>
<comment type="subcellular location">
    <subcellularLocation>
        <location evidence="1">Membrane</location>
        <topology evidence="1">Multi-pass membrane protein</topology>
    </subcellularLocation>
</comment>
<keyword evidence="3 5" id="KW-1133">Transmembrane helix</keyword>
<evidence type="ECO:0000256" key="1">
    <source>
        <dbReference type="ARBA" id="ARBA00004141"/>
    </source>
</evidence>
<feature type="transmembrane region" description="Helical" evidence="5">
    <location>
        <begin position="62"/>
        <end position="86"/>
    </location>
</feature>
<keyword evidence="2 5" id="KW-0812">Transmembrane</keyword>
<gene>
    <name evidence="7" type="ORF">CK203_063148</name>
</gene>
<evidence type="ECO:0000256" key="3">
    <source>
        <dbReference type="ARBA" id="ARBA00022989"/>
    </source>
</evidence>
<keyword evidence="4 5" id="KW-0472">Membrane</keyword>
<dbReference type="AlphaFoldDB" id="A0A438FRI1"/>
<accession>A0A438FRI1</accession>
<protein>
    <recommendedName>
        <fullName evidence="6">Nodulin-like domain-containing protein</fullName>
    </recommendedName>
</protein>
<dbReference type="GO" id="GO:0016020">
    <property type="term" value="C:membrane"/>
    <property type="evidence" value="ECO:0007669"/>
    <property type="project" value="UniProtKB-SubCell"/>
</dbReference>
<feature type="transmembrane region" description="Helical" evidence="5">
    <location>
        <begin position="159"/>
        <end position="177"/>
    </location>
</feature>
<dbReference type="EMBL" id="QGNW01000768">
    <property type="protein sequence ID" value="RVW62564.1"/>
    <property type="molecule type" value="Genomic_DNA"/>
</dbReference>